<keyword evidence="4" id="KW-0175">Coiled coil</keyword>
<feature type="repeat" description="TPR" evidence="3">
    <location>
        <begin position="269"/>
        <end position="302"/>
    </location>
</feature>
<dbReference type="PANTHER" id="PTHR45586">
    <property type="entry name" value="TPR REPEAT-CONTAINING PROTEIN PA4667"/>
    <property type="match status" value="1"/>
</dbReference>
<proteinExistence type="predicted"/>
<evidence type="ECO:0000313" key="5">
    <source>
        <dbReference type="EMBL" id="QGH34786.1"/>
    </source>
</evidence>
<dbReference type="InterPro" id="IPR019734">
    <property type="entry name" value="TPR_rpt"/>
</dbReference>
<keyword evidence="2 3" id="KW-0802">TPR repeat</keyword>
<evidence type="ECO:0000256" key="1">
    <source>
        <dbReference type="ARBA" id="ARBA00022737"/>
    </source>
</evidence>
<name>A0A5Q2TJB9_9BACI</name>
<dbReference type="RefSeq" id="WP_153791427.1">
    <property type="nucleotide sequence ID" value="NZ_CP045915.1"/>
</dbReference>
<dbReference type="PROSITE" id="PS50005">
    <property type="entry name" value="TPR"/>
    <property type="match status" value="2"/>
</dbReference>
<dbReference type="SUPFAM" id="SSF48452">
    <property type="entry name" value="TPR-like"/>
    <property type="match status" value="2"/>
</dbReference>
<dbReference type="InterPro" id="IPR051012">
    <property type="entry name" value="CellSynth/LPSAsmb/PSIAsmb"/>
</dbReference>
<protein>
    <submittedName>
        <fullName evidence="5">Tetratricopeptide repeat protein</fullName>
    </submittedName>
</protein>
<evidence type="ECO:0000256" key="3">
    <source>
        <dbReference type="PROSITE-ProRule" id="PRU00339"/>
    </source>
</evidence>
<dbReference type="Pfam" id="PF25058">
    <property type="entry name" value="ARM_TT21"/>
    <property type="match status" value="1"/>
</dbReference>
<organism evidence="5 6">
    <name type="scientific">Gracilibacillus salitolerans</name>
    <dbReference type="NCBI Taxonomy" id="2663022"/>
    <lineage>
        <taxon>Bacteria</taxon>
        <taxon>Bacillati</taxon>
        <taxon>Bacillota</taxon>
        <taxon>Bacilli</taxon>
        <taxon>Bacillales</taxon>
        <taxon>Bacillaceae</taxon>
        <taxon>Gracilibacillus</taxon>
    </lineage>
</organism>
<evidence type="ECO:0000256" key="2">
    <source>
        <dbReference type="ARBA" id="ARBA00022803"/>
    </source>
</evidence>
<keyword evidence="1" id="KW-0677">Repeat</keyword>
<dbReference type="Gene3D" id="1.25.40.10">
    <property type="entry name" value="Tetratricopeptide repeat domain"/>
    <property type="match status" value="2"/>
</dbReference>
<sequence length="423" mass="48642">MNTIEQAIEMIHAGEVKEALSLLNETAISADIDTKLEITQIFVELGNHDLAEVLLKDILVTEPNNSEAKLLLADIMIDDNKDETAIELLNEIEDGDENYLQALVQLADLYQAQGLFEVAERKLLIAKNIAPEEAIIDFALGELLFSSGEYHKSIIYFEKLRQTTEEFAGVNIASRLAEAYALNGEFEASLDHYQTLNTGDPETLFRYGFLAYKSERYEIAIQAWEKLLEEELEYPSVYLYLSKAYEEEGMIEEAYQTANQGVEMDPFNKEMWFTAGRITLKTGESEQAFDLVKKAIALDNEYQEALLFLVETYKKQNNNSEIIHLLTEEVDIDPLDGIFYWELAKAYNEEEEFKQALNAYQNAYNKIKQDTDFLKDYGYFLVEEGRISIALEVLEEYMVLEPSDFDIQQYAERLKDQNNDTLF</sequence>
<accession>A0A5Q2TJB9</accession>
<keyword evidence="6" id="KW-1185">Reference proteome</keyword>
<dbReference type="PANTHER" id="PTHR45586:SF1">
    <property type="entry name" value="LIPOPOLYSACCHARIDE ASSEMBLY PROTEIN B"/>
    <property type="match status" value="1"/>
</dbReference>
<dbReference type="KEGG" id="grc:GI584_12410"/>
<dbReference type="Proteomes" id="UP000339690">
    <property type="component" value="Chromosome"/>
</dbReference>
<dbReference type="AlphaFoldDB" id="A0A5Q2TJB9"/>
<feature type="repeat" description="TPR" evidence="3">
    <location>
        <begin position="235"/>
        <end position="268"/>
    </location>
</feature>
<feature type="coiled-coil region" evidence="4">
    <location>
        <begin position="343"/>
        <end position="370"/>
    </location>
</feature>
<dbReference type="EMBL" id="CP045915">
    <property type="protein sequence ID" value="QGH34786.1"/>
    <property type="molecule type" value="Genomic_DNA"/>
</dbReference>
<gene>
    <name evidence="5" type="ORF">GI584_12410</name>
</gene>
<evidence type="ECO:0000256" key="4">
    <source>
        <dbReference type="SAM" id="Coils"/>
    </source>
</evidence>
<dbReference type="SMART" id="SM00028">
    <property type="entry name" value="TPR"/>
    <property type="match status" value="8"/>
</dbReference>
<reference evidence="5 6" key="1">
    <citation type="submission" date="2019-11" db="EMBL/GenBank/DDBJ databases">
        <title>Gracilibacillus salitolerans sp. nov., a moderate halophile isolated from a saline soil in northwest China.</title>
        <authorList>
            <person name="Gan L."/>
        </authorList>
    </citation>
    <scope>NUCLEOTIDE SEQUENCE [LARGE SCALE GENOMIC DNA]</scope>
    <source>
        <strain evidence="5 6">SCU50</strain>
    </source>
</reference>
<dbReference type="InterPro" id="IPR011990">
    <property type="entry name" value="TPR-like_helical_dom_sf"/>
</dbReference>
<dbReference type="Pfam" id="PF13432">
    <property type="entry name" value="TPR_16"/>
    <property type="match status" value="1"/>
</dbReference>
<evidence type="ECO:0000313" key="6">
    <source>
        <dbReference type="Proteomes" id="UP000339690"/>
    </source>
</evidence>